<evidence type="ECO:0000256" key="5">
    <source>
        <dbReference type="PROSITE-ProRule" id="PRU10015"/>
    </source>
</evidence>
<feature type="domain" description="Methyltransferase" evidence="6">
    <location>
        <begin position="236"/>
        <end position="302"/>
    </location>
</feature>
<dbReference type="Gene3D" id="2.40.50.1070">
    <property type="match status" value="1"/>
</dbReference>
<dbReference type="RefSeq" id="WP_140011181.1">
    <property type="nucleotide sequence ID" value="NZ_JBHMDG010000022.1"/>
</dbReference>
<dbReference type="InterPro" id="IPR041698">
    <property type="entry name" value="Methyltransf_25"/>
</dbReference>
<name>A0ABV5KD36_9ACTN</name>
<dbReference type="Gene3D" id="3.40.50.150">
    <property type="entry name" value="Vaccinia Virus protein VP39"/>
    <property type="match status" value="1"/>
</dbReference>
<evidence type="ECO:0000256" key="2">
    <source>
        <dbReference type="ARBA" id="ARBA00022679"/>
    </source>
</evidence>
<evidence type="ECO:0000259" key="6">
    <source>
        <dbReference type="Pfam" id="PF13649"/>
    </source>
</evidence>
<evidence type="ECO:0000256" key="1">
    <source>
        <dbReference type="ARBA" id="ARBA00022603"/>
    </source>
</evidence>
<organism evidence="7 8">
    <name type="scientific">Nocardioides plantarum</name>
    <dbReference type="NCBI Taxonomy" id="29299"/>
    <lineage>
        <taxon>Bacteria</taxon>
        <taxon>Bacillati</taxon>
        <taxon>Actinomycetota</taxon>
        <taxon>Actinomycetes</taxon>
        <taxon>Propionibacteriales</taxon>
        <taxon>Nocardioidaceae</taxon>
        <taxon>Nocardioides</taxon>
    </lineage>
</organism>
<proteinExistence type="inferred from homology"/>
<gene>
    <name evidence="7" type="primary">rlmC</name>
    <name evidence="7" type="ORF">ACFFRI_16300</name>
</gene>
<evidence type="ECO:0000313" key="8">
    <source>
        <dbReference type="Proteomes" id="UP001589750"/>
    </source>
</evidence>
<keyword evidence="8" id="KW-1185">Reference proteome</keyword>
<feature type="binding site" evidence="4">
    <location>
        <position position="211"/>
    </location>
    <ligand>
        <name>S-adenosyl-L-methionine</name>
        <dbReference type="ChEBI" id="CHEBI:59789"/>
    </ligand>
</feature>
<feature type="active site" description="Nucleophile" evidence="4">
    <location>
        <position position="330"/>
    </location>
</feature>
<feature type="binding site" evidence="4">
    <location>
        <position position="261"/>
    </location>
    <ligand>
        <name>S-adenosyl-L-methionine</name>
        <dbReference type="ChEBI" id="CHEBI:59789"/>
    </ligand>
</feature>
<sequence>MQCGYFDAGLCRSCTHLLTPYADQLAAKDAHARAALADHPGLVWLAPVASAEGGFRNKAKMVVAGTVEEPTLGILDTDGRGVDLRGCGLYSPAMHALLPSLAALVTTAGLTPYDVATRRGELKHVLVTESPGGEFLVRWVLRSTEPLPRLRKHLPGFLAAHPEVVVVSANRQPDHKAVLEGEEEVLLTARGTLTVEVAGIGLHLGPRSFFQTNTAVAAELYRQARGWADRVAPTSVLDLYCGVGGFALHLAAPGRRVHGVEVSEQAVASARTTAAELGLTDVTFAAADATATGVPDADLVVVNPPRRGLGPALCATLEAGAASTIVYSSCHLGSLARDLAALPSYVAREARLLDMFPHTDHAEVVVLLERRGQTAVGSEK</sequence>
<dbReference type="PROSITE" id="PS01230">
    <property type="entry name" value="TRMA_1"/>
    <property type="match status" value="1"/>
</dbReference>
<keyword evidence="2 4" id="KW-0808">Transferase</keyword>
<dbReference type="PANTHER" id="PTHR11061:SF30">
    <property type="entry name" value="TRNA (URACIL(54)-C(5))-METHYLTRANSFERASE"/>
    <property type="match status" value="1"/>
</dbReference>
<comment type="similarity">
    <text evidence="4">Belongs to the class I-like SAM-binding methyltransferase superfamily. RNA M5U methyltransferase family.</text>
</comment>
<dbReference type="Pfam" id="PF13649">
    <property type="entry name" value="Methyltransf_25"/>
    <property type="match status" value="1"/>
</dbReference>
<protein>
    <submittedName>
        <fullName evidence="7">23S rRNA (Uracil(747)-C(5))-methyltransferase RlmC</fullName>
    </submittedName>
</protein>
<accession>A0ABV5KD36</accession>
<dbReference type="CDD" id="cd02440">
    <property type="entry name" value="AdoMet_MTases"/>
    <property type="match status" value="1"/>
</dbReference>
<dbReference type="PANTHER" id="PTHR11061">
    <property type="entry name" value="RNA M5U METHYLTRANSFERASE"/>
    <property type="match status" value="1"/>
</dbReference>
<dbReference type="EMBL" id="JBHMDG010000022">
    <property type="protein sequence ID" value="MFB9314620.1"/>
    <property type="molecule type" value="Genomic_DNA"/>
</dbReference>
<dbReference type="NCBIfam" id="NF002909">
    <property type="entry name" value="PRK03522.2-1"/>
    <property type="match status" value="1"/>
</dbReference>
<reference evidence="7 8" key="1">
    <citation type="submission" date="2024-09" db="EMBL/GenBank/DDBJ databases">
        <authorList>
            <person name="Sun Q."/>
            <person name="Mori K."/>
        </authorList>
    </citation>
    <scope>NUCLEOTIDE SEQUENCE [LARGE SCALE GENOMIC DNA]</scope>
    <source>
        <strain evidence="7 8">JCM 9626</strain>
    </source>
</reference>
<feature type="binding site" evidence="4">
    <location>
        <position position="240"/>
    </location>
    <ligand>
        <name>S-adenosyl-L-methionine</name>
        <dbReference type="ChEBI" id="CHEBI:59789"/>
    </ligand>
</feature>
<dbReference type="PROSITE" id="PS51687">
    <property type="entry name" value="SAM_MT_RNA_M5U"/>
    <property type="match status" value="1"/>
</dbReference>
<dbReference type="InterPro" id="IPR010280">
    <property type="entry name" value="U5_MeTrfase_fam"/>
</dbReference>
<keyword evidence="1 4" id="KW-0489">Methyltransferase</keyword>
<evidence type="ECO:0000313" key="7">
    <source>
        <dbReference type="EMBL" id="MFB9314620.1"/>
    </source>
</evidence>
<feature type="binding site" evidence="4">
    <location>
        <position position="303"/>
    </location>
    <ligand>
        <name>S-adenosyl-L-methionine</name>
        <dbReference type="ChEBI" id="CHEBI:59789"/>
    </ligand>
</feature>
<comment type="caution">
    <text evidence="7">The sequence shown here is derived from an EMBL/GenBank/DDBJ whole genome shotgun (WGS) entry which is preliminary data.</text>
</comment>
<dbReference type="SUPFAM" id="SSF53335">
    <property type="entry name" value="S-adenosyl-L-methionine-dependent methyltransferases"/>
    <property type="match status" value="1"/>
</dbReference>
<dbReference type="InterPro" id="IPR030390">
    <property type="entry name" value="MeTrfase_TrmA_AS"/>
</dbReference>
<dbReference type="InterPro" id="IPR029063">
    <property type="entry name" value="SAM-dependent_MTases_sf"/>
</dbReference>
<evidence type="ECO:0000256" key="4">
    <source>
        <dbReference type="PROSITE-ProRule" id="PRU01024"/>
    </source>
</evidence>
<keyword evidence="3 4" id="KW-0949">S-adenosyl-L-methionine</keyword>
<evidence type="ECO:0000256" key="3">
    <source>
        <dbReference type="ARBA" id="ARBA00022691"/>
    </source>
</evidence>
<dbReference type="Proteomes" id="UP001589750">
    <property type="component" value="Unassembled WGS sequence"/>
</dbReference>
<feature type="active site" evidence="5">
    <location>
        <position position="330"/>
    </location>
</feature>